<keyword evidence="2" id="KW-0472">Membrane</keyword>
<dbReference type="InterPro" id="IPR011223">
    <property type="entry name" value="UCP028770"/>
</dbReference>
<feature type="coiled-coil region" evidence="1">
    <location>
        <begin position="160"/>
        <end position="187"/>
    </location>
</feature>
<organism evidence="3 4">
    <name type="scientific">Variovorax dokdonensis</name>
    <dbReference type="NCBI Taxonomy" id="344883"/>
    <lineage>
        <taxon>Bacteria</taxon>
        <taxon>Pseudomonadati</taxon>
        <taxon>Pseudomonadota</taxon>
        <taxon>Betaproteobacteria</taxon>
        <taxon>Burkholderiales</taxon>
        <taxon>Comamonadaceae</taxon>
        <taxon>Variovorax</taxon>
    </lineage>
</organism>
<gene>
    <name evidence="3" type="ORF">QTH91_21560</name>
</gene>
<evidence type="ECO:0000313" key="3">
    <source>
        <dbReference type="EMBL" id="MDM0047094.1"/>
    </source>
</evidence>
<name>A0ABT7NGM2_9BURK</name>
<keyword evidence="2" id="KW-1133">Transmembrane helix</keyword>
<dbReference type="EMBL" id="JASZYV010000006">
    <property type="protein sequence ID" value="MDM0047094.1"/>
    <property type="molecule type" value="Genomic_DNA"/>
</dbReference>
<accession>A0ABT7NGM2</accession>
<reference evidence="3" key="1">
    <citation type="submission" date="2023-06" db="EMBL/GenBank/DDBJ databases">
        <authorList>
            <person name="Jiang Y."/>
            <person name="Liu Q."/>
        </authorList>
    </citation>
    <scope>NUCLEOTIDE SEQUENCE</scope>
    <source>
        <strain evidence="3">CGMCC 1.12089</strain>
    </source>
</reference>
<feature type="transmembrane region" description="Helical" evidence="2">
    <location>
        <begin position="49"/>
        <end position="69"/>
    </location>
</feature>
<keyword evidence="1" id="KW-0175">Coiled coil</keyword>
<evidence type="ECO:0000313" key="4">
    <source>
        <dbReference type="Proteomes" id="UP001174908"/>
    </source>
</evidence>
<sequence length="192" mass="21265">MTDPLLGSAMGRRARRGASALLALPIWLAPLSAHASFLPPEMMDTAATAIAWFVVVVVPIAVIVLFWMVHVLPEKIAHKRHHPQRDAIKTLCLLSLAFGGLLWPLAWLWAYVRPVMHQSAYGTELHDDYFHEQGVKARAGELGELDLQHLREQLDAMDARGALSAELKQLRRDLAEVRARRAEVANSNAASA</sequence>
<dbReference type="RefSeq" id="WP_286662216.1">
    <property type="nucleotide sequence ID" value="NZ_JASZYV010000006.1"/>
</dbReference>
<protein>
    <submittedName>
        <fullName evidence="3">DUF3302 domain-containing protein</fullName>
    </submittedName>
</protein>
<feature type="transmembrane region" description="Helical" evidence="2">
    <location>
        <begin position="90"/>
        <end position="112"/>
    </location>
</feature>
<evidence type="ECO:0000256" key="1">
    <source>
        <dbReference type="SAM" id="Coils"/>
    </source>
</evidence>
<proteinExistence type="predicted"/>
<evidence type="ECO:0000256" key="2">
    <source>
        <dbReference type="SAM" id="Phobius"/>
    </source>
</evidence>
<dbReference type="Pfam" id="PF11742">
    <property type="entry name" value="DUF3302"/>
    <property type="match status" value="1"/>
</dbReference>
<keyword evidence="2" id="KW-0812">Transmembrane</keyword>
<dbReference type="Proteomes" id="UP001174908">
    <property type="component" value="Unassembled WGS sequence"/>
</dbReference>
<comment type="caution">
    <text evidence="3">The sequence shown here is derived from an EMBL/GenBank/DDBJ whole genome shotgun (WGS) entry which is preliminary data.</text>
</comment>
<keyword evidence="4" id="KW-1185">Reference proteome</keyword>